<sequence>FTSPTPQMSEQMQEWQQQLLNPNHKSSVLFAHLLSGYLTFFRKNYTKNIEEQQQLVQQMGYDIGTRIWEFVMLQMRMSEKQFSTKNEVTGKASKVAQIIKNNVWPYLFDKQLDSLEKVNSSIEEYYFIENHGPLSEFISYRTNETFSLPDQIILGLLRAIFDAAGIETEIHSELVGPNQQSYW</sequence>
<dbReference type="GO" id="GO:0005783">
    <property type="term" value="C:endoplasmic reticulum"/>
    <property type="evidence" value="ECO:0007669"/>
    <property type="project" value="UniProtKB-SubCell"/>
</dbReference>
<feature type="non-terminal residue" evidence="8">
    <location>
        <position position="183"/>
    </location>
</feature>
<evidence type="ECO:0000256" key="7">
    <source>
        <dbReference type="ARBA" id="ARBA00023034"/>
    </source>
</evidence>
<dbReference type="GO" id="GO:1990070">
    <property type="term" value="C:TRAPPI protein complex"/>
    <property type="evidence" value="ECO:0007669"/>
    <property type="project" value="TreeGrafter"/>
</dbReference>
<keyword evidence="4" id="KW-0813">Transport</keyword>
<dbReference type="GO" id="GO:1990071">
    <property type="term" value="C:TRAPPII protein complex"/>
    <property type="evidence" value="ECO:0007669"/>
    <property type="project" value="TreeGrafter"/>
</dbReference>
<dbReference type="SUPFAM" id="SSF111126">
    <property type="entry name" value="Ligand-binding domain in the NO signalling and Golgi transport"/>
    <property type="match status" value="1"/>
</dbReference>
<keyword evidence="7" id="KW-0333">Golgi apparatus</keyword>
<comment type="similarity">
    <text evidence="3">Belongs to the TRAPP small subunits family. BET3 subfamily.</text>
</comment>
<evidence type="ECO:0000256" key="2">
    <source>
        <dbReference type="ARBA" id="ARBA00004555"/>
    </source>
</evidence>
<dbReference type="InterPro" id="IPR007194">
    <property type="entry name" value="TRAPP_component"/>
</dbReference>
<comment type="subcellular location">
    <subcellularLocation>
        <location evidence="1">Endoplasmic reticulum</location>
    </subcellularLocation>
    <subcellularLocation>
        <location evidence="2">Golgi apparatus</location>
    </subcellularLocation>
</comment>
<accession>A0A146K9E2</accession>
<keyword evidence="6" id="KW-0931">ER-Golgi transport</keyword>
<evidence type="ECO:0000256" key="1">
    <source>
        <dbReference type="ARBA" id="ARBA00004240"/>
    </source>
</evidence>
<keyword evidence="5" id="KW-0256">Endoplasmic reticulum</keyword>
<proteinExistence type="inferred from homology"/>
<evidence type="ECO:0000256" key="6">
    <source>
        <dbReference type="ARBA" id="ARBA00022892"/>
    </source>
</evidence>
<dbReference type="InterPro" id="IPR024096">
    <property type="entry name" value="NO_sig/Golgi_transp_ligand-bd"/>
</dbReference>
<dbReference type="PANTHER" id="PTHR20902:SF0">
    <property type="entry name" value="TRAFFICKING PROTEIN PARTICLE COMPLEX SUBUNIT 5"/>
    <property type="match status" value="1"/>
</dbReference>
<dbReference type="GO" id="GO:0006888">
    <property type="term" value="P:endoplasmic reticulum to Golgi vesicle-mediated transport"/>
    <property type="evidence" value="ECO:0007669"/>
    <property type="project" value="TreeGrafter"/>
</dbReference>
<dbReference type="Gene3D" id="3.30.1380.20">
    <property type="entry name" value="Trafficking protein particle complex subunit 3"/>
    <property type="match status" value="1"/>
</dbReference>
<evidence type="ECO:0000256" key="3">
    <source>
        <dbReference type="ARBA" id="ARBA00006218"/>
    </source>
</evidence>
<dbReference type="EMBL" id="GDID01003176">
    <property type="protein sequence ID" value="JAP93430.1"/>
    <property type="molecule type" value="Transcribed_RNA"/>
</dbReference>
<protein>
    <submittedName>
        <fullName evidence="8">Transport protein particle (TRAPP) component</fullName>
    </submittedName>
</protein>
<dbReference type="AlphaFoldDB" id="A0A146K9E2"/>
<evidence type="ECO:0000256" key="5">
    <source>
        <dbReference type="ARBA" id="ARBA00022824"/>
    </source>
</evidence>
<dbReference type="Pfam" id="PF04051">
    <property type="entry name" value="TRAPP"/>
    <property type="match status" value="1"/>
</dbReference>
<gene>
    <name evidence="8" type="ORF">TPC1_14294</name>
</gene>
<reference evidence="8" key="1">
    <citation type="submission" date="2015-07" db="EMBL/GenBank/DDBJ databases">
        <title>Adaptation to a free-living lifestyle via gene acquisitions in the diplomonad Trepomonas sp. PC1.</title>
        <authorList>
            <person name="Xu F."/>
            <person name="Jerlstrom-Hultqvist J."/>
            <person name="Kolisko M."/>
            <person name="Simpson A.G.B."/>
            <person name="Roger A.J."/>
            <person name="Svard S.G."/>
            <person name="Andersson J.O."/>
        </authorList>
    </citation>
    <scope>NUCLEOTIDE SEQUENCE</scope>
    <source>
        <strain evidence="8">PC1</strain>
    </source>
</reference>
<dbReference type="GO" id="GO:1990072">
    <property type="term" value="C:TRAPPIII protein complex"/>
    <property type="evidence" value="ECO:0007669"/>
    <property type="project" value="TreeGrafter"/>
</dbReference>
<name>A0A146K9E2_9EUKA</name>
<evidence type="ECO:0000256" key="4">
    <source>
        <dbReference type="ARBA" id="ARBA00022448"/>
    </source>
</evidence>
<dbReference type="PANTHER" id="PTHR20902">
    <property type="entry name" value="41-2 PROTEIN ANTIGEN-RELATED"/>
    <property type="match status" value="1"/>
</dbReference>
<feature type="non-terminal residue" evidence="8">
    <location>
        <position position="1"/>
    </location>
</feature>
<organism evidence="8">
    <name type="scientific">Trepomonas sp. PC1</name>
    <dbReference type="NCBI Taxonomy" id="1076344"/>
    <lineage>
        <taxon>Eukaryota</taxon>
        <taxon>Metamonada</taxon>
        <taxon>Diplomonadida</taxon>
        <taxon>Hexamitidae</taxon>
        <taxon>Hexamitinae</taxon>
        <taxon>Trepomonas</taxon>
    </lineage>
</organism>
<dbReference type="InterPro" id="IPR016696">
    <property type="entry name" value="TRAPP-I_su5"/>
</dbReference>
<evidence type="ECO:0000313" key="8">
    <source>
        <dbReference type="EMBL" id="JAP93430.1"/>
    </source>
</evidence>